<name>A0AAV5LLD1_9ROSI</name>
<proteinExistence type="predicted"/>
<dbReference type="AlphaFoldDB" id="A0AAV5LLD1"/>
<organism evidence="1 2">
    <name type="scientific">Rubroshorea leprosula</name>
    <dbReference type="NCBI Taxonomy" id="152421"/>
    <lineage>
        <taxon>Eukaryota</taxon>
        <taxon>Viridiplantae</taxon>
        <taxon>Streptophyta</taxon>
        <taxon>Embryophyta</taxon>
        <taxon>Tracheophyta</taxon>
        <taxon>Spermatophyta</taxon>
        <taxon>Magnoliopsida</taxon>
        <taxon>eudicotyledons</taxon>
        <taxon>Gunneridae</taxon>
        <taxon>Pentapetalae</taxon>
        <taxon>rosids</taxon>
        <taxon>malvids</taxon>
        <taxon>Malvales</taxon>
        <taxon>Dipterocarpaceae</taxon>
        <taxon>Rubroshorea</taxon>
    </lineage>
</organism>
<evidence type="ECO:0000313" key="1">
    <source>
        <dbReference type="EMBL" id="GKV38170.1"/>
    </source>
</evidence>
<evidence type="ECO:0000313" key="2">
    <source>
        <dbReference type="Proteomes" id="UP001054252"/>
    </source>
</evidence>
<sequence>MSDIKYNEFHLVGTSKSCAPKTTVPRLVRAFLRTLTTPPFDDALSTVNEYTSSIPSLSNTSLKGHLTLPPYGS</sequence>
<comment type="caution">
    <text evidence="1">The sequence shown here is derived from an EMBL/GenBank/DDBJ whole genome shotgun (WGS) entry which is preliminary data.</text>
</comment>
<protein>
    <submittedName>
        <fullName evidence="1">Uncharacterized protein</fullName>
    </submittedName>
</protein>
<accession>A0AAV5LLD1</accession>
<dbReference type="EMBL" id="BPVZ01000126">
    <property type="protein sequence ID" value="GKV38170.1"/>
    <property type="molecule type" value="Genomic_DNA"/>
</dbReference>
<gene>
    <name evidence="1" type="ORF">SLEP1_g46108</name>
</gene>
<reference evidence="1 2" key="1">
    <citation type="journal article" date="2021" name="Commun. Biol.">
        <title>The genome of Shorea leprosula (Dipterocarpaceae) highlights the ecological relevance of drought in aseasonal tropical rainforests.</title>
        <authorList>
            <person name="Ng K.K.S."/>
            <person name="Kobayashi M.J."/>
            <person name="Fawcett J.A."/>
            <person name="Hatakeyama M."/>
            <person name="Paape T."/>
            <person name="Ng C.H."/>
            <person name="Ang C.C."/>
            <person name="Tnah L.H."/>
            <person name="Lee C.T."/>
            <person name="Nishiyama T."/>
            <person name="Sese J."/>
            <person name="O'Brien M.J."/>
            <person name="Copetti D."/>
            <person name="Mohd Noor M.I."/>
            <person name="Ong R.C."/>
            <person name="Putra M."/>
            <person name="Sireger I.Z."/>
            <person name="Indrioko S."/>
            <person name="Kosugi Y."/>
            <person name="Izuno A."/>
            <person name="Isagi Y."/>
            <person name="Lee S.L."/>
            <person name="Shimizu K.K."/>
        </authorList>
    </citation>
    <scope>NUCLEOTIDE SEQUENCE [LARGE SCALE GENOMIC DNA]</scope>
    <source>
        <strain evidence="1">214</strain>
    </source>
</reference>
<keyword evidence="2" id="KW-1185">Reference proteome</keyword>
<dbReference type="Proteomes" id="UP001054252">
    <property type="component" value="Unassembled WGS sequence"/>
</dbReference>